<dbReference type="OrthoDB" id="273010at2759"/>
<keyword evidence="3" id="KW-1185">Reference proteome</keyword>
<feature type="domain" description="DUF7871" evidence="1">
    <location>
        <begin position="4"/>
        <end position="36"/>
    </location>
</feature>
<proteinExistence type="predicted"/>
<evidence type="ECO:0000313" key="3">
    <source>
        <dbReference type="Proteomes" id="UP000092555"/>
    </source>
</evidence>
<organism evidence="2 3">
    <name type="scientific">Metschnikowia bicuspidata var. bicuspidata NRRL YB-4993</name>
    <dbReference type="NCBI Taxonomy" id="869754"/>
    <lineage>
        <taxon>Eukaryota</taxon>
        <taxon>Fungi</taxon>
        <taxon>Dikarya</taxon>
        <taxon>Ascomycota</taxon>
        <taxon>Saccharomycotina</taxon>
        <taxon>Pichiomycetes</taxon>
        <taxon>Metschnikowiaceae</taxon>
        <taxon>Metschnikowia</taxon>
    </lineage>
</organism>
<protein>
    <submittedName>
        <fullName evidence="2">Copper resistance determinant 2</fullName>
    </submittedName>
</protein>
<reference evidence="2 3" key="1">
    <citation type="submission" date="2016-05" db="EMBL/GenBank/DDBJ databases">
        <title>Comparative genomics of biotechnologically important yeasts.</title>
        <authorList>
            <consortium name="DOE Joint Genome Institute"/>
            <person name="Riley R."/>
            <person name="Haridas S."/>
            <person name="Wolfe K.H."/>
            <person name="Lopes M.R."/>
            <person name="Hittinger C.T."/>
            <person name="Goker M."/>
            <person name="Salamov A."/>
            <person name="Wisecaver J."/>
            <person name="Long T.M."/>
            <person name="Aerts A.L."/>
            <person name="Barry K."/>
            <person name="Choi C."/>
            <person name="Clum A."/>
            <person name="Coughlan A.Y."/>
            <person name="Deshpande S."/>
            <person name="Douglass A.P."/>
            <person name="Hanson S.J."/>
            <person name="Klenk H.-P."/>
            <person name="LaButti K."/>
            <person name="Lapidus A."/>
            <person name="Lindquist E."/>
            <person name="Lipzen A."/>
            <person name="Meier-kolthoff J.P."/>
            <person name="Ohm R.A."/>
            <person name="Otillar R.P."/>
            <person name="Pangilinan J."/>
            <person name="Peng Y."/>
            <person name="Rokas A."/>
            <person name="Rosa C.A."/>
            <person name="Scheuner C."/>
            <person name="Sibirny A.A."/>
            <person name="Slot J.C."/>
            <person name="Stielow J.B."/>
            <person name="Sun H."/>
            <person name="Kurtzman C.P."/>
            <person name="Blackwell M."/>
            <person name="Grigoriev I.V."/>
            <person name="Jeffries T.W."/>
        </authorList>
    </citation>
    <scope>NUCLEOTIDE SEQUENCE [LARGE SCALE GENOMIC DNA]</scope>
    <source>
        <strain evidence="2 3">NRRL YB-4993</strain>
    </source>
</reference>
<dbReference type="PANTHER" id="PTHR40620:SF1">
    <property type="entry name" value="RESISTANCE PROTEIN CRD2, PUTATIVE (AFU_ORTHOLOGUE AFUA_4G04318)-RELATED"/>
    <property type="match status" value="1"/>
</dbReference>
<dbReference type="RefSeq" id="XP_018713640.1">
    <property type="nucleotide sequence ID" value="XM_018856708.1"/>
</dbReference>
<dbReference type="GeneID" id="30029684"/>
<sequence length="74" mass="7509">MACSAAECVCAKKSTCSCGKQAALHCNCEKAPVENAQPPKDGSCACGKRMKGQCTCGVSEASCAREGEVDFTGA</sequence>
<dbReference type="EMBL" id="LXTC01000001">
    <property type="protein sequence ID" value="OBA23159.1"/>
    <property type="molecule type" value="Genomic_DNA"/>
</dbReference>
<dbReference type="PANTHER" id="PTHR40620">
    <property type="entry name" value="RESISTANCE PROTEIN CRD2, PUTATIVE (AFU_ORTHOLOGUE AFUA_4G04318)-RELATED"/>
    <property type="match status" value="1"/>
</dbReference>
<comment type="caution">
    <text evidence="2">The sequence shown here is derived from an EMBL/GenBank/DDBJ whole genome shotgun (WGS) entry which is preliminary data.</text>
</comment>
<gene>
    <name evidence="2" type="ORF">METBIDRAFT_36206</name>
</gene>
<dbReference type="InterPro" id="IPR057193">
    <property type="entry name" value="DUF7871"/>
</dbReference>
<dbReference type="AlphaFoldDB" id="A0A1A0HG66"/>
<dbReference type="Proteomes" id="UP000092555">
    <property type="component" value="Unassembled WGS sequence"/>
</dbReference>
<accession>A0A1A0HG66</accession>
<evidence type="ECO:0000259" key="1">
    <source>
        <dbReference type="Pfam" id="PF25277"/>
    </source>
</evidence>
<dbReference type="Pfam" id="PF25277">
    <property type="entry name" value="DUF7871"/>
    <property type="match status" value="1"/>
</dbReference>
<evidence type="ECO:0000313" key="2">
    <source>
        <dbReference type="EMBL" id="OBA23159.1"/>
    </source>
</evidence>
<name>A0A1A0HG66_9ASCO</name>